<evidence type="ECO:0000313" key="2">
    <source>
        <dbReference type="EMBL" id="KAF9502077.1"/>
    </source>
</evidence>
<feature type="compositionally biased region" description="Polar residues" evidence="1">
    <location>
        <begin position="232"/>
        <end position="244"/>
    </location>
</feature>
<gene>
    <name evidence="2" type="ORF">BDN71DRAFT_1437513</name>
</gene>
<accession>A0A9P6A8U6</accession>
<proteinExistence type="predicted"/>
<feature type="compositionally biased region" description="Basic and acidic residues" evidence="1">
    <location>
        <begin position="198"/>
        <end position="221"/>
    </location>
</feature>
<feature type="compositionally biased region" description="Polar residues" evidence="1">
    <location>
        <begin position="151"/>
        <end position="160"/>
    </location>
</feature>
<protein>
    <submittedName>
        <fullName evidence="2">Uncharacterized protein</fullName>
    </submittedName>
</protein>
<sequence length="267" mass="28302">MSGIPRNDADYSSPQYSSGNTTTDSTSPQYGSSTGATDNSSSQYSAGKNPADTTDFSSPRNTAGAHITHGTDFNNPSHHVRHDESEPLPGAQGARDTVDYSPDNLGNENISRTGDKHTAAADYASTNERRNDSARLPSAPGGRDTIDDRTNNLGGDNTSFGRDKHSTGTNSSFNNERSNQGGNTNQVPGGRTDAFEDNFSRQDDPTHAGFGKDIEAGETKGHAGVGDKVIGKTQQMVGKMTNNADLREKGELRGTSGKEGVYRAPRD</sequence>
<name>A0A9P6A8U6_PLEER</name>
<reference evidence="2" key="1">
    <citation type="submission" date="2020-11" db="EMBL/GenBank/DDBJ databases">
        <authorList>
            <consortium name="DOE Joint Genome Institute"/>
            <person name="Ahrendt S."/>
            <person name="Riley R."/>
            <person name="Andreopoulos W."/>
            <person name="Labutti K."/>
            <person name="Pangilinan J."/>
            <person name="Ruiz-Duenas F.J."/>
            <person name="Barrasa J.M."/>
            <person name="Sanchez-Garcia M."/>
            <person name="Camarero S."/>
            <person name="Miyauchi S."/>
            <person name="Serrano A."/>
            <person name="Linde D."/>
            <person name="Babiker R."/>
            <person name="Drula E."/>
            <person name="Ayuso-Fernandez I."/>
            <person name="Pacheco R."/>
            <person name="Padilla G."/>
            <person name="Ferreira P."/>
            <person name="Barriuso J."/>
            <person name="Kellner H."/>
            <person name="Castanera R."/>
            <person name="Alfaro M."/>
            <person name="Ramirez L."/>
            <person name="Pisabarro A.G."/>
            <person name="Kuo A."/>
            <person name="Tritt A."/>
            <person name="Lipzen A."/>
            <person name="He G."/>
            <person name="Yan M."/>
            <person name="Ng V."/>
            <person name="Cullen D."/>
            <person name="Martin F."/>
            <person name="Rosso M.-N."/>
            <person name="Henrissat B."/>
            <person name="Hibbett D."/>
            <person name="Martinez A.T."/>
            <person name="Grigoriev I.V."/>
        </authorList>
    </citation>
    <scope>NUCLEOTIDE SEQUENCE</scope>
    <source>
        <strain evidence="2">ATCC 90797</strain>
    </source>
</reference>
<organism evidence="2 3">
    <name type="scientific">Pleurotus eryngii</name>
    <name type="common">Boletus of the steppes</name>
    <dbReference type="NCBI Taxonomy" id="5323"/>
    <lineage>
        <taxon>Eukaryota</taxon>
        <taxon>Fungi</taxon>
        <taxon>Dikarya</taxon>
        <taxon>Basidiomycota</taxon>
        <taxon>Agaricomycotina</taxon>
        <taxon>Agaricomycetes</taxon>
        <taxon>Agaricomycetidae</taxon>
        <taxon>Agaricales</taxon>
        <taxon>Pleurotineae</taxon>
        <taxon>Pleurotaceae</taxon>
        <taxon>Pleurotus</taxon>
    </lineage>
</organism>
<dbReference type="AlphaFoldDB" id="A0A9P6A8U6"/>
<feature type="compositionally biased region" description="Polar residues" evidence="1">
    <location>
        <begin position="167"/>
        <end position="187"/>
    </location>
</feature>
<dbReference type="Proteomes" id="UP000807025">
    <property type="component" value="Unassembled WGS sequence"/>
</dbReference>
<feature type="region of interest" description="Disordered" evidence="1">
    <location>
        <begin position="1"/>
        <end position="267"/>
    </location>
</feature>
<dbReference type="OrthoDB" id="3210574at2759"/>
<comment type="caution">
    <text evidence="2">The sequence shown here is derived from an EMBL/GenBank/DDBJ whole genome shotgun (WGS) entry which is preliminary data.</text>
</comment>
<evidence type="ECO:0000313" key="3">
    <source>
        <dbReference type="Proteomes" id="UP000807025"/>
    </source>
</evidence>
<dbReference type="EMBL" id="MU154521">
    <property type="protein sequence ID" value="KAF9502077.1"/>
    <property type="molecule type" value="Genomic_DNA"/>
</dbReference>
<feature type="compositionally biased region" description="Polar residues" evidence="1">
    <location>
        <begin position="10"/>
        <end position="61"/>
    </location>
</feature>
<evidence type="ECO:0000256" key="1">
    <source>
        <dbReference type="SAM" id="MobiDB-lite"/>
    </source>
</evidence>
<keyword evidence="3" id="KW-1185">Reference proteome</keyword>